<dbReference type="GO" id="GO:0005886">
    <property type="term" value="C:plasma membrane"/>
    <property type="evidence" value="ECO:0007669"/>
    <property type="project" value="TreeGrafter"/>
</dbReference>
<feature type="transmembrane region" description="Helical" evidence="7">
    <location>
        <begin position="285"/>
        <end position="306"/>
    </location>
</feature>
<feature type="domain" description="PGG" evidence="8">
    <location>
        <begin position="227"/>
        <end position="329"/>
    </location>
</feature>
<dbReference type="Gene3D" id="1.25.40.20">
    <property type="entry name" value="Ankyrin repeat-containing domain"/>
    <property type="match status" value="1"/>
</dbReference>
<evidence type="ECO:0000256" key="1">
    <source>
        <dbReference type="ARBA" id="ARBA00004141"/>
    </source>
</evidence>
<dbReference type="Proteomes" id="UP000655225">
    <property type="component" value="Unassembled WGS sequence"/>
</dbReference>
<dbReference type="Pfam" id="PF13962">
    <property type="entry name" value="PGG"/>
    <property type="match status" value="1"/>
</dbReference>
<dbReference type="AlphaFoldDB" id="A0A835DR48"/>
<keyword evidence="6 7" id="KW-0472">Membrane</keyword>
<evidence type="ECO:0000259" key="8">
    <source>
        <dbReference type="Pfam" id="PF13962"/>
    </source>
</evidence>
<evidence type="ECO:0000313" key="9">
    <source>
        <dbReference type="EMBL" id="KAF8412921.1"/>
    </source>
</evidence>
<dbReference type="InterPro" id="IPR002110">
    <property type="entry name" value="Ankyrin_rpt"/>
</dbReference>
<gene>
    <name evidence="9" type="ORF">HHK36_000893</name>
</gene>
<dbReference type="OrthoDB" id="539213at2759"/>
<evidence type="ECO:0000256" key="2">
    <source>
        <dbReference type="ARBA" id="ARBA00022692"/>
    </source>
</evidence>
<keyword evidence="5" id="KW-0040">ANK repeat</keyword>
<keyword evidence="3" id="KW-0677">Repeat</keyword>
<organism evidence="9 10">
    <name type="scientific">Tetracentron sinense</name>
    <name type="common">Spur-leaf</name>
    <dbReference type="NCBI Taxonomy" id="13715"/>
    <lineage>
        <taxon>Eukaryota</taxon>
        <taxon>Viridiplantae</taxon>
        <taxon>Streptophyta</taxon>
        <taxon>Embryophyta</taxon>
        <taxon>Tracheophyta</taxon>
        <taxon>Spermatophyta</taxon>
        <taxon>Magnoliopsida</taxon>
        <taxon>Trochodendrales</taxon>
        <taxon>Trochodendraceae</taxon>
        <taxon>Tetracentron</taxon>
    </lineage>
</organism>
<accession>A0A835DR48</accession>
<dbReference type="InterPro" id="IPR026961">
    <property type="entry name" value="PGG_dom"/>
</dbReference>
<comment type="caution">
    <text evidence="9">The sequence shown here is derived from an EMBL/GenBank/DDBJ whole genome shotgun (WGS) entry which is preliminary data.</text>
</comment>
<evidence type="ECO:0000256" key="7">
    <source>
        <dbReference type="SAM" id="Phobius"/>
    </source>
</evidence>
<name>A0A835DR48_TETSI</name>
<proteinExistence type="predicted"/>
<reference evidence="9 10" key="1">
    <citation type="submission" date="2020-04" db="EMBL/GenBank/DDBJ databases">
        <title>Plant Genome Project.</title>
        <authorList>
            <person name="Zhang R.-G."/>
        </authorList>
    </citation>
    <scope>NUCLEOTIDE SEQUENCE [LARGE SCALE GENOMIC DNA]</scope>
    <source>
        <strain evidence="9">YNK0</strain>
        <tissue evidence="9">Leaf</tissue>
    </source>
</reference>
<feature type="transmembrane region" description="Helical" evidence="7">
    <location>
        <begin position="318"/>
        <end position="339"/>
    </location>
</feature>
<evidence type="ECO:0000256" key="3">
    <source>
        <dbReference type="ARBA" id="ARBA00022737"/>
    </source>
</evidence>
<comment type="subcellular location">
    <subcellularLocation>
        <location evidence="1">Membrane</location>
        <topology evidence="1">Multi-pass membrane protein</topology>
    </subcellularLocation>
</comment>
<dbReference type="PANTHER" id="PTHR24186">
    <property type="entry name" value="PROTEIN PHOSPHATASE 1 REGULATORY SUBUNIT"/>
    <property type="match status" value="1"/>
</dbReference>
<evidence type="ECO:0000256" key="5">
    <source>
        <dbReference type="ARBA" id="ARBA00023043"/>
    </source>
</evidence>
<dbReference type="EMBL" id="JABCRI010000001">
    <property type="protein sequence ID" value="KAF8412921.1"/>
    <property type="molecule type" value="Genomic_DNA"/>
</dbReference>
<evidence type="ECO:0000256" key="6">
    <source>
        <dbReference type="ARBA" id="ARBA00023136"/>
    </source>
</evidence>
<sequence length="400" mass="44875">MHLASQMGDLRMMKELLTIDHGLYLLKGREKRTPLHCAAMSGSIYIINELVHDFPKSIVELTVQKETALHLAFKYNQLEAFELLLNWVKELDKRYILNWKDNEGNTILHLAVIKNLLSIYDLGLVMRVVFLWMRSCLVTKFLGYNIPKIEVNAMNANRQTALDISLLQLPKDGNDEEIQDILRRAKAVRGSEIISTKPPLTILKNPRPSTGWMREYVQELVRECPMEVRNALLVIAVLTAAATFQTGVNPPGGVWQDNYNPGDNSGNTTINKAHKAGKAIMATHMWGLSIFTICNLSGFLISYAIIILLTHGFPLRSLLLIALNFVALTYMISLCIISPLDQESIYLVFPVIGLGLVVLILLHMGALFIHYYRKKKLVEGPGADGEPDDLLPLNGGSMRT</sequence>
<evidence type="ECO:0000256" key="4">
    <source>
        <dbReference type="ARBA" id="ARBA00022989"/>
    </source>
</evidence>
<keyword evidence="4 7" id="KW-1133">Transmembrane helix</keyword>
<dbReference type="OMA" id="MREETVG"/>
<dbReference type="InterPro" id="IPR036770">
    <property type="entry name" value="Ankyrin_rpt-contain_sf"/>
</dbReference>
<evidence type="ECO:0000313" key="10">
    <source>
        <dbReference type="Proteomes" id="UP000655225"/>
    </source>
</evidence>
<dbReference type="SUPFAM" id="SSF48403">
    <property type="entry name" value="Ankyrin repeat"/>
    <property type="match status" value="1"/>
</dbReference>
<dbReference type="PANTHER" id="PTHR24186:SF56">
    <property type="entry name" value="PGG DOMAIN-CONTAINING PROTEIN"/>
    <property type="match status" value="1"/>
</dbReference>
<dbReference type="Pfam" id="PF12796">
    <property type="entry name" value="Ank_2"/>
    <property type="match status" value="1"/>
</dbReference>
<dbReference type="SMART" id="SM00248">
    <property type="entry name" value="ANK"/>
    <property type="match status" value="2"/>
</dbReference>
<protein>
    <recommendedName>
        <fullName evidence="8">PGG domain-containing protein</fullName>
    </recommendedName>
</protein>
<feature type="transmembrane region" description="Helical" evidence="7">
    <location>
        <begin position="345"/>
        <end position="369"/>
    </location>
</feature>
<keyword evidence="2 7" id="KW-0812">Transmembrane</keyword>
<keyword evidence="10" id="KW-1185">Reference proteome</keyword>